<dbReference type="PROSITE" id="PS51192">
    <property type="entry name" value="HELICASE_ATP_BIND_1"/>
    <property type="match status" value="1"/>
</dbReference>
<evidence type="ECO:0000256" key="5">
    <source>
        <dbReference type="SAM" id="MobiDB-lite"/>
    </source>
</evidence>
<dbReference type="CDD" id="cd18793">
    <property type="entry name" value="SF2_C_SNF"/>
    <property type="match status" value="1"/>
</dbReference>
<dbReference type="EMBL" id="CAMPGE010015181">
    <property type="protein sequence ID" value="CAI2373818.1"/>
    <property type="molecule type" value="Genomic_DNA"/>
</dbReference>
<feature type="region of interest" description="Disordered" evidence="5">
    <location>
        <begin position="52"/>
        <end position="124"/>
    </location>
</feature>
<dbReference type="GO" id="GO:0005524">
    <property type="term" value="F:ATP binding"/>
    <property type="evidence" value="ECO:0007669"/>
    <property type="project" value="UniProtKB-KW"/>
</dbReference>
<dbReference type="Pfam" id="PF00271">
    <property type="entry name" value="Helicase_C"/>
    <property type="match status" value="1"/>
</dbReference>
<dbReference type="GO" id="GO:0016787">
    <property type="term" value="F:hydrolase activity"/>
    <property type="evidence" value="ECO:0007669"/>
    <property type="project" value="UniProtKB-KW"/>
</dbReference>
<dbReference type="GO" id="GO:0004386">
    <property type="term" value="F:helicase activity"/>
    <property type="evidence" value="ECO:0007669"/>
    <property type="project" value="UniProtKB-KW"/>
</dbReference>
<evidence type="ECO:0000259" key="7">
    <source>
        <dbReference type="PROSITE" id="PS51194"/>
    </source>
</evidence>
<keyword evidence="9" id="KW-1185">Reference proteome</keyword>
<dbReference type="SMART" id="SM00490">
    <property type="entry name" value="HELICc"/>
    <property type="match status" value="1"/>
</dbReference>
<keyword evidence="3" id="KW-0347">Helicase</keyword>
<name>A0AAD1XJD1_EUPCR</name>
<protein>
    <recommendedName>
        <fullName evidence="10">SWI/SNF-related matrix-associated actin-dependent regulator of chromatin subfamily A-like protein 1</fullName>
    </recommendedName>
</protein>
<sequence length="869" mass="102172">MKRITDNFKKYKKEVQKNFKFCTKKEQKLSKNEKKQKRINEVADTSAIDFFDDFDDGLPEKPQIKPQAKLPPKQKPKRKYQRKKVQEDEDFQIQEPAPRKRRRKKQPVRYNDDQEAPLEQDDAFDVTLEDLDGLSDENYDINFKSGKYDREKAKLRKMIEIDPDEEEPPKKGRKKASKGKKRRRRKNQDPEVSIELYDENLISIKFIGFFNENLKNLIKNRKHTCFDNERKCWVTTIKAYRDVIDDMKQYIVKENAKFQEIPEFAIELMKGKHPFYSENDAIEVVYDYSQDFKKNLTFDSLPAFMRETLYDFQKEGVKFGLSKHGRFLLGDEMGVGKTIQAIAISFIYKDEWPLLIICPSTIKYLWRDEILRWLPGLDRSEIQVMRKGNDQFNPYSAIFIMTYELAVKFSSEINHLGFKVAIVDEAHYLKNYSAKRSKTLIPILANMRRVLLLSGTPILAKPVELFNLLKILRPDIFFNFMDYANRYCRPKETSYGLDCSGNDHVKELHCLLEKQIMIRRLKSDVLSQLPPKRRQKIEVTTDEKIVNKIRAIICRQAKSRGKEKQTIEERFIEMLAREEGSLKDFHSDSGGFKLDEEEKCFLKAYHLSGTAKIVGILEFVETMIENDAKFLIFAQHLEILNKVETLVNKKKVDYIRIDGNVNTELRHQSVRHFQEDPNCLVAILSITASSLGITMTAATNVIFAEVHWTPAHLLQAEDRVHRIGQENSVNIYYLFGKDTMDEIIFPVLRQKSHVISETLDARRTDYNLNIKAKQGLNSEEKENLEREALVRKRDYEKKCRRKIARNSQLILAGSGRQSIRLYVQIFRKFPMKSLNQLLKKSLITHLISLLKINRLKTKLRSQWRNQIWL</sequence>
<evidence type="ECO:0000313" key="9">
    <source>
        <dbReference type="Proteomes" id="UP001295684"/>
    </source>
</evidence>
<keyword evidence="4" id="KW-0067">ATP-binding</keyword>
<organism evidence="8 9">
    <name type="scientific">Euplotes crassus</name>
    <dbReference type="NCBI Taxonomy" id="5936"/>
    <lineage>
        <taxon>Eukaryota</taxon>
        <taxon>Sar</taxon>
        <taxon>Alveolata</taxon>
        <taxon>Ciliophora</taxon>
        <taxon>Intramacronucleata</taxon>
        <taxon>Spirotrichea</taxon>
        <taxon>Hypotrichia</taxon>
        <taxon>Euplotida</taxon>
        <taxon>Euplotidae</taxon>
        <taxon>Moneuplotes</taxon>
    </lineage>
</organism>
<keyword evidence="2" id="KW-0378">Hydrolase</keyword>
<feature type="compositionally biased region" description="Basic residues" evidence="5">
    <location>
        <begin position="72"/>
        <end position="83"/>
    </location>
</feature>
<dbReference type="GO" id="GO:0043596">
    <property type="term" value="C:nuclear replication fork"/>
    <property type="evidence" value="ECO:0007669"/>
    <property type="project" value="TreeGrafter"/>
</dbReference>
<dbReference type="SUPFAM" id="SSF52540">
    <property type="entry name" value="P-loop containing nucleoside triphosphate hydrolases"/>
    <property type="match status" value="2"/>
</dbReference>
<dbReference type="InterPro" id="IPR014001">
    <property type="entry name" value="Helicase_ATP-bd"/>
</dbReference>
<evidence type="ECO:0008006" key="10">
    <source>
        <dbReference type="Google" id="ProtNLM"/>
    </source>
</evidence>
<evidence type="ECO:0000313" key="8">
    <source>
        <dbReference type="EMBL" id="CAI2373818.1"/>
    </source>
</evidence>
<dbReference type="Gene3D" id="3.40.50.10810">
    <property type="entry name" value="Tandem AAA-ATPase domain"/>
    <property type="match status" value="1"/>
</dbReference>
<feature type="compositionally biased region" description="Basic residues" evidence="5">
    <location>
        <begin position="171"/>
        <end position="186"/>
    </location>
</feature>
<feature type="region of interest" description="Disordered" evidence="5">
    <location>
        <begin position="160"/>
        <end position="189"/>
    </location>
</feature>
<feature type="domain" description="Helicase ATP-binding" evidence="6">
    <location>
        <begin position="318"/>
        <end position="475"/>
    </location>
</feature>
<dbReference type="GO" id="GO:0004520">
    <property type="term" value="F:DNA endonuclease activity"/>
    <property type="evidence" value="ECO:0007669"/>
    <property type="project" value="TreeGrafter"/>
</dbReference>
<comment type="caution">
    <text evidence="8">The sequence shown here is derived from an EMBL/GenBank/DDBJ whole genome shotgun (WGS) entry which is preliminary data.</text>
</comment>
<keyword evidence="1" id="KW-0547">Nucleotide-binding</keyword>
<accession>A0AAD1XJD1</accession>
<dbReference type="GO" id="GO:0006281">
    <property type="term" value="P:DNA repair"/>
    <property type="evidence" value="ECO:0007669"/>
    <property type="project" value="TreeGrafter"/>
</dbReference>
<dbReference type="Pfam" id="PF00176">
    <property type="entry name" value="SNF2-rel_dom"/>
    <property type="match status" value="1"/>
</dbReference>
<dbReference type="PROSITE" id="PS51194">
    <property type="entry name" value="HELICASE_CTER"/>
    <property type="match status" value="1"/>
</dbReference>
<evidence type="ECO:0000256" key="2">
    <source>
        <dbReference type="ARBA" id="ARBA00022801"/>
    </source>
</evidence>
<dbReference type="InterPro" id="IPR038718">
    <property type="entry name" value="SNF2-like_sf"/>
</dbReference>
<proteinExistence type="predicted"/>
<dbReference type="PANTHER" id="PTHR45766:SF3">
    <property type="entry name" value="DNA ANNEALING HELICASE AND ENDONUCLEASE ZRANB3"/>
    <property type="match status" value="1"/>
</dbReference>
<reference evidence="8" key="1">
    <citation type="submission" date="2023-07" db="EMBL/GenBank/DDBJ databases">
        <authorList>
            <consortium name="AG Swart"/>
            <person name="Singh M."/>
            <person name="Singh A."/>
            <person name="Seah K."/>
            <person name="Emmerich C."/>
        </authorList>
    </citation>
    <scope>NUCLEOTIDE SEQUENCE</scope>
    <source>
        <strain evidence="8">DP1</strain>
    </source>
</reference>
<dbReference type="InterPro" id="IPR049730">
    <property type="entry name" value="SNF2/RAD54-like_C"/>
</dbReference>
<evidence type="ECO:0000256" key="1">
    <source>
        <dbReference type="ARBA" id="ARBA00022741"/>
    </source>
</evidence>
<dbReference type="GO" id="GO:0031297">
    <property type="term" value="P:replication fork processing"/>
    <property type="evidence" value="ECO:0007669"/>
    <property type="project" value="TreeGrafter"/>
</dbReference>
<gene>
    <name evidence="8" type="ORF">ECRASSUSDP1_LOCUS15167</name>
</gene>
<dbReference type="InterPro" id="IPR027417">
    <property type="entry name" value="P-loop_NTPase"/>
</dbReference>
<dbReference type="InterPro" id="IPR000330">
    <property type="entry name" value="SNF2_N"/>
</dbReference>
<evidence type="ECO:0000259" key="6">
    <source>
        <dbReference type="PROSITE" id="PS51192"/>
    </source>
</evidence>
<dbReference type="InterPro" id="IPR001650">
    <property type="entry name" value="Helicase_C-like"/>
</dbReference>
<dbReference type="PANTHER" id="PTHR45766">
    <property type="entry name" value="DNA ANNEALING HELICASE AND ENDONUCLEASE ZRANB3 FAMILY MEMBER"/>
    <property type="match status" value="1"/>
</dbReference>
<feature type="compositionally biased region" description="Acidic residues" evidence="5">
    <location>
        <begin position="113"/>
        <end position="124"/>
    </location>
</feature>
<dbReference type="CDD" id="cd18010">
    <property type="entry name" value="DEXHc_HARP_SMARCAL1"/>
    <property type="match status" value="1"/>
</dbReference>
<dbReference type="Proteomes" id="UP001295684">
    <property type="component" value="Unassembled WGS sequence"/>
</dbReference>
<feature type="domain" description="Helicase C-terminal" evidence="7">
    <location>
        <begin position="615"/>
        <end position="774"/>
    </location>
</feature>
<dbReference type="AlphaFoldDB" id="A0AAD1XJD1"/>
<dbReference type="Gene3D" id="3.40.50.300">
    <property type="entry name" value="P-loop containing nucleotide triphosphate hydrolases"/>
    <property type="match status" value="1"/>
</dbReference>
<dbReference type="SMART" id="SM00487">
    <property type="entry name" value="DEXDc"/>
    <property type="match status" value="1"/>
</dbReference>
<evidence type="ECO:0000256" key="4">
    <source>
        <dbReference type="ARBA" id="ARBA00022840"/>
    </source>
</evidence>
<evidence type="ECO:0000256" key="3">
    <source>
        <dbReference type="ARBA" id="ARBA00022806"/>
    </source>
</evidence>